<dbReference type="EMBL" id="KQ085995">
    <property type="protein sequence ID" value="KLO11660.1"/>
    <property type="molecule type" value="Genomic_DNA"/>
</dbReference>
<dbReference type="Pfam" id="PF07250">
    <property type="entry name" value="Glyoxal_oxid_N"/>
    <property type="match status" value="1"/>
</dbReference>
<evidence type="ECO:0000259" key="2">
    <source>
        <dbReference type="PROSITE" id="PS51212"/>
    </source>
</evidence>
<accession>A0A0H2RI70</accession>
<feature type="domain" description="WSC" evidence="2">
    <location>
        <begin position="385"/>
        <end position="481"/>
    </location>
</feature>
<dbReference type="Gene3D" id="2.60.40.10">
    <property type="entry name" value="Immunoglobulins"/>
    <property type="match status" value="1"/>
</dbReference>
<dbReference type="CDD" id="cd02851">
    <property type="entry name" value="E_set_GO_C"/>
    <property type="match status" value="1"/>
</dbReference>
<sequence>MREVVRRQSIPSTLPGNWTSMGCITDNVAARSLTGPTYTDTVNMTIENCITFCSGTSTGANGIPAQSSSFIFAGTEFSQECYCDNFIENGATNATATDCNAACTGNHNELCGGNSRLNLFFSGGTPPAPPVAPSTIGQWVSVGCYNDSVNARTLQTGVGVTGPMTPEACVAQCQSDNFQLAGVEFADQCFCDTGISNGGGPIDANFCNMACQGNSTELCGGPNALNVFNFTGTITGPPTLQPPAGGGGGGGIDNTGNPVFVIDTPGVLPSPWAYSGCYVDNANGRILGNEQPDNNNLTVESCVDFCNSQNFTLAGMEFSVQCFCDNNVINGGDLATAGDSDCSMGCGGNLTEACGGPNRMSIYSSTKNVTLLPVPVTQTTDLPGKWQYVGCIAEPGAARVFPYQNILTLNNSATNCLNLCGEFGYPAAGMEFGDECWCGDVADIVANGGTNATETDCAAPCSGDPIHLCGGSERLSLYEFQGGLQTFHTPAVTGAYSFLIGGIVIPLISTLGVNNKIQFVEKFGTGPPNSTGAYELDVTLADDFNLAWRTMHVKTDVFCSASLTLPDKAGRQINVGGWSLDSTFGIRLYIPDGSPGVNGTNDWQENGNELKLQNGRWYPASMVMANGSILVVGGESGSNGPPVPSLEILPKPDGGNTTVVLDFLQRTDPNNLYPFVFVLPGGGVFIAYYNEARILDEVTFATTQVLPNMPGAVNNFLGGRTYPMEGTAVILPQHAPYTDPITVLICGGSTPGAAIALDNCVSIEPEVANATWTIERMPSKRVMTCMVPLPDGTYMIMNGAQQGVAGFGLATMPNLQALLYDPSQPVNSRISILNTTIVDRLYHSEAVLLNDGRVIVSGSDPEDPRFPQEYRIEVYTPPYLSNGLKQPEFNITNTDWAYNEKVEITVQLFQGTTDTMRISLMGAVSSTHGNSFGARTFFPEFSCTGNTCTITAPPNAHVCPPAWFQVFVLDGPTPSHSHWVRIGGDPAELGNWPNLPDFTLPGV</sequence>
<protein>
    <submittedName>
        <fullName evidence="3">Galactose oxidase</fullName>
    </submittedName>
</protein>
<evidence type="ECO:0000256" key="1">
    <source>
        <dbReference type="ARBA" id="ARBA00022729"/>
    </source>
</evidence>
<organism evidence="3 4">
    <name type="scientific">Schizopora paradoxa</name>
    <dbReference type="NCBI Taxonomy" id="27342"/>
    <lineage>
        <taxon>Eukaryota</taxon>
        <taxon>Fungi</taxon>
        <taxon>Dikarya</taxon>
        <taxon>Basidiomycota</taxon>
        <taxon>Agaricomycotina</taxon>
        <taxon>Agaricomycetes</taxon>
        <taxon>Hymenochaetales</taxon>
        <taxon>Schizoporaceae</taxon>
        <taxon>Schizopora</taxon>
    </lineage>
</organism>
<feature type="domain" description="WSC" evidence="2">
    <location>
        <begin position="271"/>
        <end position="366"/>
    </location>
</feature>
<dbReference type="PANTHER" id="PTHR32208">
    <property type="entry name" value="SECRETED PROTEIN-RELATED"/>
    <property type="match status" value="1"/>
</dbReference>
<proteinExistence type="predicted"/>
<dbReference type="OrthoDB" id="2019572at2759"/>
<dbReference type="InterPro" id="IPR002889">
    <property type="entry name" value="WSC_carb-bd"/>
</dbReference>
<gene>
    <name evidence="3" type="ORF">SCHPADRAFT_830701</name>
</gene>
<dbReference type="Pfam" id="PF09118">
    <property type="entry name" value="GO-like_E_set"/>
    <property type="match status" value="1"/>
</dbReference>
<dbReference type="PANTHER" id="PTHR32208:SF105">
    <property type="entry name" value="COPPER RADICAL OXIDASE"/>
    <property type="match status" value="1"/>
</dbReference>
<dbReference type="AlphaFoldDB" id="A0A0H2RI70"/>
<dbReference type="InterPro" id="IPR009880">
    <property type="entry name" value="Glyoxal_oxidase_N"/>
</dbReference>
<feature type="domain" description="WSC" evidence="2">
    <location>
        <begin position="17"/>
        <end position="123"/>
    </location>
</feature>
<evidence type="ECO:0000313" key="3">
    <source>
        <dbReference type="EMBL" id="KLO11660.1"/>
    </source>
</evidence>
<keyword evidence="4" id="KW-1185">Reference proteome</keyword>
<name>A0A0H2RI70_9AGAM</name>
<feature type="domain" description="WSC" evidence="2">
    <location>
        <begin position="138"/>
        <end position="231"/>
    </location>
</feature>
<evidence type="ECO:0000313" key="4">
    <source>
        <dbReference type="Proteomes" id="UP000053477"/>
    </source>
</evidence>
<dbReference type="InterPro" id="IPR014756">
    <property type="entry name" value="Ig_E-set"/>
</dbReference>
<dbReference type="SMART" id="SM00321">
    <property type="entry name" value="WSC"/>
    <property type="match status" value="4"/>
</dbReference>
<dbReference type="PROSITE" id="PS51257">
    <property type="entry name" value="PROKAR_LIPOPROTEIN"/>
    <property type="match status" value="1"/>
</dbReference>
<dbReference type="PROSITE" id="PS51212">
    <property type="entry name" value="WSC"/>
    <property type="match status" value="4"/>
</dbReference>
<dbReference type="Pfam" id="PF01822">
    <property type="entry name" value="WSC"/>
    <property type="match status" value="4"/>
</dbReference>
<dbReference type="SUPFAM" id="SSF50965">
    <property type="entry name" value="Galactose oxidase, central domain"/>
    <property type="match status" value="1"/>
</dbReference>
<dbReference type="InterPro" id="IPR013783">
    <property type="entry name" value="Ig-like_fold"/>
</dbReference>
<dbReference type="STRING" id="27342.A0A0H2RI70"/>
<keyword evidence="1" id="KW-0732">Signal</keyword>
<dbReference type="Proteomes" id="UP000053477">
    <property type="component" value="Unassembled WGS sequence"/>
</dbReference>
<dbReference type="InterPro" id="IPR015202">
    <property type="entry name" value="GO-like_E_set"/>
</dbReference>
<dbReference type="InterPro" id="IPR011043">
    <property type="entry name" value="Gal_Oxase/kelch_b-propeller"/>
</dbReference>
<dbReference type="Gene3D" id="2.130.10.80">
    <property type="entry name" value="Galactose oxidase/kelch, beta-propeller"/>
    <property type="match status" value="1"/>
</dbReference>
<dbReference type="InParanoid" id="A0A0H2RI70"/>
<reference evidence="3 4" key="1">
    <citation type="submission" date="2015-04" db="EMBL/GenBank/DDBJ databases">
        <title>Complete genome sequence of Schizopora paradoxa KUC8140, a cosmopolitan wood degrader in East Asia.</title>
        <authorList>
            <consortium name="DOE Joint Genome Institute"/>
            <person name="Min B."/>
            <person name="Park H."/>
            <person name="Jang Y."/>
            <person name="Kim J.-J."/>
            <person name="Kim K.H."/>
            <person name="Pangilinan J."/>
            <person name="Lipzen A."/>
            <person name="Riley R."/>
            <person name="Grigoriev I.V."/>
            <person name="Spatafora J.W."/>
            <person name="Choi I.-G."/>
        </authorList>
    </citation>
    <scope>NUCLEOTIDE SEQUENCE [LARGE SCALE GENOMIC DNA]</scope>
    <source>
        <strain evidence="3 4">KUC8140</strain>
    </source>
</reference>
<dbReference type="SUPFAM" id="SSF81296">
    <property type="entry name" value="E set domains"/>
    <property type="match status" value="1"/>
</dbReference>
<dbReference type="InterPro" id="IPR037293">
    <property type="entry name" value="Gal_Oxidase_central_sf"/>
</dbReference>